<protein>
    <submittedName>
        <fullName evidence="1">DUF1284 domain-containing protein</fullName>
    </submittedName>
</protein>
<comment type="caution">
    <text evidence="1">The sequence shown here is derived from an EMBL/GenBank/DDBJ whole genome shotgun (WGS) entry which is preliminary data.</text>
</comment>
<dbReference type="EMBL" id="JAMFMB010000018">
    <property type="protein sequence ID" value="MCL6284723.1"/>
    <property type="molecule type" value="Genomic_DNA"/>
</dbReference>
<proteinExistence type="predicted"/>
<sequence>MTNSDPDTARLRFRPHHFLCALGYQGKGYSDAFTRNMDLIVQGRLRGEGGDAVEIEVTAQTDSICGPCPHRRDTLCESQDKIEALDTRHAAALDLRAGDRLSWGTAKARIRARVIPGDLGVICQSCQWLEYGMCEAALRRLHEATGPSD</sequence>
<evidence type="ECO:0000313" key="1">
    <source>
        <dbReference type="EMBL" id="MCL6284723.1"/>
    </source>
</evidence>
<keyword evidence="2" id="KW-1185">Reference proteome</keyword>
<dbReference type="InterPro" id="IPR009702">
    <property type="entry name" value="DUF1284"/>
</dbReference>
<name>A0ABT0Q4D7_9RHOB</name>
<dbReference type="Pfam" id="PF06935">
    <property type="entry name" value="DUF1284"/>
    <property type="match status" value="1"/>
</dbReference>
<gene>
    <name evidence="1" type="ORF">M3P21_14395</name>
</gene>
<dbReference type="RefSeq" id="WP_249710848.1">
    <property type="nucleotide sequence ID" value="NZ_JAMFMB010000018.1"/>
</dbReference>
<evidence type="ECO:0000313" key="2">
    <source>
        <dbReference type="Proteomes" id="UP001203880"/>
    </source>
</evidence>
<organism evidence="1 2">
    <name type="scientific">Ruegeria spongiae</name>
    <dbReference type="NCBI Taxonomy" id="2942209"/>
    <lineage>
        <taxon>Bacteria</taxon>
        <taxon>Pseudomonadati</taxon>
        <taxon>Pseudomonadota</taxon>
        <taxon>Alphaproteobacteria</taxon>
        <taxon>Rhodobacterales</taxon>
        <taxon>Roseobacteraceae</taxon>
        <taxon>Ruegeria</taxon>
    </lineage>
</organism>
<reference evidence="1" key="1">
    <citation type="submission" date="2022-05" db="EMBL/GenBank/DDBJ databases">
        <authorList>
            <person name="Park J.-S."/>
        </authorList>
    </citation>
    <scope>NUCLEOTIDE SEQUENCE</scope>
    <source>
        <strain evidence="1">2012CJ41-6</strain>
    </source>
</reference>
<dbReference type="Proteomes" id="UP001203880">
    <property type="component" value="Unassembled WGS sequence"/>
</dbReference>
<accession>A0ABT0Q4D7</accession>